<dbReference type="PANTHER" id="PTHR21485:SF6">
    <property type="entry name" value="N-ACYLNEURAMINATE CYTIDYLYLTRANSFERASE-RELATED"/>
    <property type="match status" value="1"/>
</dbReference>
<evidence type="ECO:0000256" key="1">
    <source>
        <dbReference type="NCBIfam" id="TIGR03584"/>
    </source>
</evidence>
<dbReference type="SUPFAM" id="SSF53448">
    <property type="entry name" value="Nucleotide-diphospho-sugar transferases"/>
    <property type="match status" value="1"/>
</dbReference>
<dbReference type="KEGG" id="het:BBW65_02930"/>
<organism evidence="2 3">
    <name type="scientific">Helicobacter enhydrae</name>
    <dbReference type="NCBI Taxonomy" id="222136"/>
    <lineage>
        <taxon>Bacteria</taxon>
        <taxon>Pseudomonadati</taxon>
        <taxon>Campylobacterota</taxon>
        <taxon>Epsilonproteobacteria</taxon>
        <taxon>Campylobacterales</taxon>
        <taxon>Helicobacteraceae</taxon>
        <taxon>Helicobacter</taxon>
    </lineage>
</organism>
<protein>
    <recommendedName>
        <fullName evidence="1">Pseudaminic acid cytidylyltransferase</fullName>
        <ecNumber evidence="1">2.7.7.81</ecNumber>
    </recommendedName>
</protein>
<dbReference type="CDD" id="cd02513">
    <property type="entry name" value="CMP-NeuAc_Synthase"/>
    <property type="match status" value="1"/>
</dbReference>
<dbReference type="InterPro" id="IPR020039">
    <property type="entry name" value="PseF"/>
</dbReference>
<dbReference type="Proteomes" id="UP000092884">
    <property type="component" value="Chromosome"/>
</dbReference>
<dbReference type="InterPro" id="IPR003329">
    <property type="entry name" value="Cytidylyl_trans"/>
</dbReference>
<dbReference type="EMBL" id="CP016503">
    <property type="protein sequence ID" value="ANV97821.1"/>
    <property type="molecule type" value="Genomic_DNA"/>
</dbReference>
<keyword evidence="2" id="KW-0548">Nucleotidyltransferase</keyword>
<accession>A0A1B1U510</accession>
<dbReference type="STRING" id="222136.BBW65_02930"/>
<proteinExistence type="predicted"/>
<keyword evidence="3" id="KW-1185">Reference proteome</keyword>
<keyword evidence="2" id="KW-0808">Transferase</keyword>
<dbReference type="Pfam" id="PF02348">
    <property type="entry name" value="CTP_transf_3"/>
    <property type="match status" value="1"/>
</dbReference>
<gene>
    <name evidence="2" type="ORF">BBW65_02930</name>
</gene>
<dbReference type="OrthoDB" id="9805604at2"/>
<dbReference type="NCBIfam" id="TIGR03584">
    <property type="entry name" value="PseF"/>
    <property type="match status" value="1"/>
</dbReference>
<name>A0A1B1U510_9HELI</name>
<evidence type="ECO:0000313" key="2">
    <source>
        <dbReference type="EMBL" id="ANV97821.1"/>
    </source>
</evidence>
<dbReference type="InterPro" id="IPR029044">
    <property type="entry name" value="Nucleotide-diphossugar_trans"/>
</dbReference>
<dbReference type="PANTHER" id="PTHR21485">
    <property type="entry name" value="HAD SUPERFAMILY MEMBERS CMAS AND KDSC"/>
    <property type="match status" value="1"/>
</dbReference>
<sequence length="232" mass="26141">MIHTHSKKYAIIPARGGSKRIPQKNICDFLGKPLIAHSILKAIQSRLFDAVIVSTDCPQISQIAEQYGASVPFKREASLSDDHTPTLSVIIDAIRKCDIHPQSIICCIYPTAPLLQISTLQQAFKSIKHTKGYVFCATQYDFNPMRAFLLQDSQPTMLYPQHQHTRSQDLAPVFHDAGQFYLAKAQTFLDHTPIFSQDSYAIVLPSHQVQDIDTLEDLEIAKLKYKVLFGEN</sequence>
<dbReference type="InterPro" id="IPR050793">
    <property type="entry name" value="CMP-NeuNAc_synthase"/>
</dbReference>
<dbReference type="GO" id="GO:0008781">
    <property type="term" value="F:N-acylneuraminate cytidylyltransferase activity"/>
    <property type="evidence" value="ECO:0007669"/>
    <property type="project" value="TreeGrafter"/>
</dbReference>
<dbReference type="Gene3D" id="3.90.550.10">
    <property type="entry name" value="Spore Coat Polysaccharide Biosynthesis Protein SpsA, Chain A"/>
    <property type="match status" value="1"/>
</dbReference>
<reference evidence="3" key="1">
    <citation type="submission" date="2016-07" db="EMBL/GenBank/DDBJ databases">
        <authorList>
            <person name="Florea S."/>
            <person name="Webb J.S."/>
            <person name="Jaromczyk J."/>
            <person name="Schardl C.L."/>
        </authorList>
    </citation>
    <scope>NUCLEOTIDE SEQUENCE [LARGE SCALE GENOMIC DNA]</scope>
    <source>
        <strain evidence="3">MIT 01-6242</strain>
    </source>
</reference>
<dbReference type="EC" id="2.7.7.81" evidence="1"/>
<evidence type="ECO:0000313" key="3">
    <source>
        <dbReference type="Proteomes" id="UP000092884"/>
    </source>
</evidence>
<dbReference type="AlphaFoldDB" id="A0A1B1U510"/>